<dbReference type="OrthoDB" id="273010at2759"/>
<dbReference type="KEGG" id="tpf:TPHA_0E01610"/>
<evidence type="ECO:0000313" key="7">
    <source>
        <dbReference type="Proteomes" id="UP000005666"/>
    </source>
</evidence>
<evidence type="ECO:0000256" key="3">
    <source>
        <dbReference type="ARBA" id="ARBA00023186"/>
    </source>
</evidence>
<protein>
    <recommendedName>
        <fullName evidence="5">Complex 1 LYR protein domain-containing protein</fullName>
    </recommendedName>
</protein>
<dbReference type="PANTHER" id="PTHR13675">
    <property type="entry name" value="LYR MOTIF-CONTAINING PROTEIN 2"/>
    <property type="match status" value="1"/>
</dbReference>
<accession>G8BTM6</accession>
<evidence type="ECO:0000256" key="1">
    <source>
        <dbReference type="ARBA" id="ARBA00004305"/>
    </source>
</evidence>
<keyword evidence="7" id="KW-1185">Reference proteome</keyword>
<dbReference type="EMBL" id="HE612860">
    <property type="protein sequence ID" value="CCE63254.1"/>
    <property type="molecule type" value="Genomic_DNA"/>
</dbReference>
<dbReference type="GO" id="GO:0034553">
    <property type="term" value="P:mitochondrial respiratory chain complex II assembly"/>
    <property type="evidence" value="ECO:0007669"/>
    <property type="project" value="EnsemblFungi"/>
</dbReference>
<evidence type="ECO:0000256" key="4">
    <source>
        <dbReference type="ARBA" id="ARBA00025715"/>
    </source>
</evidence>
<dbReference type="GeneID" id="11531364"/>
<dbReference type="InterPro" id="IPR045295">
    <property type="entry name" value="Complex1_LYR_SDHAF1_LYRM8"/>
</dbReference>
<dbReference type="HOGENOM" id="CLU_154777_1_1_1"/>
<dbReference type="Pfam" id="PF05347">
    <property type="entry name" value="Complex1_LYR"/>
    <property type="match status" value="1"/>
</dbReference>
<dbReference type="Proteomes" id="UP000005666">
    <property type="component" value="Chromosome 5"/>
</dbReference>
<comment type="subcellular location">
    <subcellularLocation>
        <location evidence="1">Mitochondrion matrix</location>
    </subcellularLocation>
</comment>
<dbReference type="GO" id="GO:0005759">
    <property type="term" value="C:mitochondrial matrix"/>
    <property type="evidence" value="ECO:0007669"/>
    <property type="project" value="UniProtKB-SubCell"/>
</dbReference>
<dbReference type="eggNOG" id="KOG4620">
    <property type="taxonomic scope" value="Eukaryota"/>
</dbReference>
<dbReference type="STRING" id="1071381.G8BTM6"/>
<dbReference type="RefSeq" id="XP_003685688.1">
    <property type="nucleotide sequence ID" value="XM_003685640.1"/>
</dbReference>
<gene>
    <name evidence="6" type="primary">TPHA0E01610</name>
    <name evidence="6" type="ordered locus">TPHA_0E01610</name>
</gene>
<evidence type="ECO:0000256" key="2">
    <source>
        <dbReference type="ARBA" id="ARBA00023128"/>
    </source>
</evidence>
<name>G8BTM6_TETPH</name>
<dbReference type="PANTHER" id="PTHR13675:SF1">
    <property type="entry name" value="SUCCINATE DEHYDROGENASE ASSEMBLY FACTOR 1, MITOCHONDRIAL"/>
    <property type="match status" value="1"/>
</dbReference>
<keyword evidence="2" id="KW-0496">Mitochondrion</keyword>
<proteinExistence type="inferred from homology"/>
<feature type="domain" description="Complex 1 LYR protein" evidence="5">
    <location>
        <begin position="10"/>
        <end position="68"/>
    </location>
</feature>
<reference evidence="6 7" key="1">
    <citation type="journal article" date="2011" name="Proc. Natl. Acad. Sci. U.S.A.">
        <title>Evolutionary erosion of yeast sex chromosomes by mating-type switching accidents.</title>
        <authorList>
            <person name="Gordon J.L."/>
            <person name="Armisen D."/>
            <person name="Proux-Wera E."/>
            <person name="Oheigeartaigh S.S."/>
            <person name="Byrne K.P."/>
            <person name="Wolfe K.H."/>
        </authorList>
    </citation>
    <scope>NUCLEOTIDE SEQUENCE [LARGE SCALE GENOMIC DNA]</scope>
    <source>
        <strain evidence="7">ATCC 24235 / CBS 4417 / NBRC 1672 / NRRL Y-8282 / UCD 70-5</strain>
    </source>
</reference>
<dbReference type="InterPro" id="IPR008011">
    <property type="entry name" value="Complex1_LYR_dom"/>
</dbReference>
<dbReference type="OMA" id="FFYIEHL"/>
<organism evidence="6 7">
    <name type="scientific">Tetrapisispora phaffii (strain ATCC 24235 / CBS 4417 / NBRC 1672 / NRRL Y-8282 / UCD 70-5)</name>
    <name type="common">Yeast</name>
    <name type="synonym">Fabospora phaffii</name>
    <dbReference type="NCBI Taxonomy" id="1071381"/>
    <lineage>
        <taxon>Eukaryota</taxon>
        <taxon>Fungi</taxon>
        <taxon>Dikarya</taxon>
        <taxon>Ascomycota</taxon>
        <taxon>Saccharomycotina</taxon>
        <taxon>Saccharomycetes</taxon>
        <taxon>Saccharomycetales</taxon>
        <taxon>Saccharomycetaceae</taxon>
        <taxon>Tetrapisispora</taxon>
    </lineage>
</organism>
<keyword evidence="3" id="KW-0143">Chaperone</keyword>
<dbReference type="CDD" id="cd20268">
    <property type="entry name" value="Complex1_LYR_SDHAF1_LYRM8"/>
    <property type="match status" value="1"/>
</dbReference>
<dbReference type="AlphaFoldDB" id="G8BTM6"/>
<comment type="similarity">
    <text evidence="4">Belongs to the complex I LYR family. SDHAF1 subfamily.</text>
</comment>
<evidence type="ECO:0000259" key="5">
    <source>
        <dbReference type="Pfam" id="PF05347"/>
    </source>
</evidence>
<sequence length="79" mass="9507">MRGKFSGLQKEAIHLYRNSLRIAYKKPIENQSHFFKYIHDEFDKNKSISRKDFTTIEYLIRVGNKKLESFSRSEVKDIH</sequence>
<evidence type="ECO:0000313" key="6">
    <source>
        <dbReference type="EMBL" id="CCE63254.1"/>
    </source>
</evidence>